<dbReference type="InterPro" id="IPR050698">
    <property type="entry name" value="MBL"/>
</dbReference>
<gene>
    <name evidence="3" type="ORF">B0I27_101408</name>
</gene>
<reference evidence="3 4" key="1">
    <citation type="submission" date="2018-03" db="EMBL/GenBank/DDBJ databases">
        <title>Genomic Encyclopedia of Type Strains, Phase III (KMG-III): the genomes of soil and plant-associated and newly described type strains.</title>
        <authorList>
            <person name="Whitman W."/>
        </authorList>
    </citation>
    <scope>NUCLEOTIDE SEQUENCE [LARGE SCALE GENOMIC DNA]</scope>
    <source>
        <strain evidence="3 4">CGMCC 1.9313</strain>
    </source>
</reference>
<evidence type="ECO:0000259" key="2">
    <source>
        <dbReference type="Pfam" id="PF12706"/>
    </source>
</evidence>
<feature type="domain" description="Metallo-beta-lactamase" evidence="2">
    <location>
        <begin position="28"/>
        <end position="153"/>
    </location>
</feature>
<proteinExistence type="predicted"/>
<dbReference type="Proteomes" id="UP000238034">
    <property type="component" value="Unassembled WGS sequence"/>
</dbReference>
<keyword evidence="4" id="KW-1185">Reference proteome</keyword>
<evidence type="ECO:0000313" key="3">
    <source>
        <dbReference type="EMBL" id="PRY55438.1"/>
    </source>
</evidence>
<dbReference type="Gene3D" id="3.60.15.10">
    <property type="entry name" value="Ribonuclease Z/Hydroxyacylglutathione hydrolase-like"/>
    <property type="match status" value="1"/>
</dbReference>
<dbReference type="Pfam" id="PF07521">
    <property type="entry name" value="RMMBL"/>
    <property type="match status" value="1"/>
</dbReference>
<feature type="domain" description="Zn-dependent metallo-hydrolase RNA specificity" evidence="1">
    <location>
        <begin position="268"/>
        <end position="302"/>
    </location>
</feature>
<dbReference type="PANTHER" id="PTHR11203">
    <property type="entry name" value="CLEAVAGE AND POLYADENYLATION SPECIFICITY FACTOR FAMILY MEMBER"/>
    <property type="match status" value="1"/>
</dbReference>
<evidence type="ECO:0000313" key="4">
    <source>
        <dbReference type="Proteomes" id="UP000238034"/>
    </source>
</evidence>
<dbReference type="SUPFAM" id="SSF56281">
    <property type="entry name" value="Metallo-hydrolase/oxidoreductase"/>
    <property type="match status" value="1"/>
</dbReference>
<accession>A0A2T0UC42</accession>
<sequence length="313" mass="35478">MIIDDFLAFKESGLYCRVGDFYLDPKLPVKMAVITHAHGDHACPGNELVYCTKATAAIMQLRIRKNAAKQFHTVDFHQPFYIGGVKITLIAAGHILGSAQILMEYEGVRYLYTGDIKMQDDPTCERIDTVQADVLITETTFANPEVIHPDPVDEIRKLNASAHNVLLGSYSLGKSQRLVHLITEHCPQRSVLLHHSMVGITKIYEDFGFNPGNYAPYNRKLMKYPDKGFVYIVPPLTFDCYFRAKGVLRAFASGWKRLQAQNDLSIYISDHADWNDLLKYIEAVRPSEVWTLHGDGEHLRKHFDGVMPVKLLV</sequence>
<dbReference type="Pfam" id="PF12706">
    <property type="entry name" value="Lactamase_B_2"/>
    <property type="match status" value="1"/>
</dbReference>
<dbReference type="OrthoDB" id="9803916at2"/>
<dbReference type="AlphaFoldDB" id="A0A2T0UC42"/>
<dbReference type="RefSeq" id="WP_106290849.1">
    <property type="nucleotide sequence ID" value="NZ_PVTH01000001.1"/>
</dbReference>
<dbReference type="InterPro" id="IPR036866">
    <property type="entry name" value="RibonucZ/Hydroxyglut_hydro"/>
</dbReference>
<dbReference type="EMBL" id="PVTH01000001">
    <property type="protein sequence ID" value="PRY55438.1"/>
    <property type="molecule type" value="Genomic_DNA"/>
</dbReference>
<dbReference type="GO" id="GO:0004521">
    <property type="term" value="F:RNA endonuclease activity"/>
    <property type="evidence" value="ECO:0007669"/>
    <property type="project" value="TreeGrafter"/>
</dbReference>
<dbReference type="InterPro" id="IPR011108">
    <property type="entry name" value="RMMBL"/>
</dbReference>
<dbReference type="InterPro" id="IPR001279">
    <property type="entry name" value="Metallo-B-lactamas"/>
</dbReference>
<organism evidence="3 4">
    <name type="scientific">Arcticibacter pallidicorallinus</name>
    <dbReference type="NCBI Taxonomy" id="1259464"/>
    <lineage>
        <taxon>Bacteria</taxon>
        <taxon>Pseudomonadati</taxon>
        <taxon>Bacteroidota</taxon>
        <taxon>Sphingobacteriia</taxon>
        <taxon>Sphingobacteriales</taxon>
        <taxon>Sphingobacteriaceae</taxon>
        <taxon>Arcticibacter</taxon>
    </lineage>
</organism>
<dbReference type="PANTHER" id="PTHR11203:SF49">
    <property type="entry name" value="BLL1145 PROTEIN"/>
    <property type="match status" value="1"/>
</dbReference>
<protein>
    <submittedName>
        <fullName evidence="3">Putative mRNA 3-end processing factor</fullName>
    </submittedName>
</protein>
<evidence type="ECO:0000259" key="1">
    <source>
        <dbReference type="Pfam" id="PF07521"/>
    </source>
</evidence>
<name>A0A2T0UC42_9SPHI</name>
<comment type="caution">
    <text evidence="3">The sequence shown here is derived from an EMBL/GenBank/DDBJ whole genome shotgun (WGS) entry which is preliminary data.</text>
</comment>